<sequence length="476" mass="53705">MTPWKNELACKLIELEDAEKLQKLTDLSTVVHGEINSLYDLVFSFNRPQRINNACEKFQQEGLVKPLEGLKDATRDLDIDRGDIYYQLLLSYTKQGDAEKALGLWTQMQEEDLAPTDQFLLSLGSFLQERGLAVPFVIPQPKIQKRVTFMTEAQDPPKSGSAKTANRAFRQKIAAGAIDDCVTFVNQNKVSVVDASYLIETLIHQNRLDDAFRLTINQLDGGIFPVQKIFRFLLNKIASEGKVAQLNQIGEKLNSEVKRLISFDNRLCHANIVAGTVDGYLQKLENYIDNTTPENLDEVSAQFPRSGAYGILERHPEYTDKFEQVAIKYAQKGIVGPLNVLWTRLFITNDTEKVEQIWQGYLKDAPRLMFQKIIQTARELHDEDLINRLIQLLKVTKVTDGALGNAYSCNIDVLVSKGKHDDAVQLFEMAVSQLPIENINRTAIKRVKNIVDAQGKPFSYVLPSKSKSVAQEADDV</sequence>
<dbReference type="InterPro" id="IPR002885">
    <property type="entry name" value="PPR_rpt"/>
</dbReference>
<dbReference type="GO" id="GO:0005634">
    <property type="term" value="C:nucleus"/>
    <property type="evidence" value="ECO:0007669"/>
    <property type="project" value="TreeGrafter"/>
</dbReference>
<dbReference type="OrthoDB" id="185373at2759"/>
<dbReference type="GO" id="GO:0003730">
    <property type="term" value="F:mRNA 3'-UTR binding"/>
    <property type="evidence" value="ECO:0007669"/>
    <property type="project" value="TreeGrafter"/>
</dbReference>
<evidence type="ECO:0000313" key="1">
    <source>
        <dbReference type="EMBL" id="ENN80864.1"/>
    </source>
</evidence>
<dbReference type="AlphaFoldDB" id="N6TK76"/>
<dbReference type="GO" id="GO:0005739">
    <property type="term" value="C:mitochondrion"/>
    <property type="evidence" value="ECO:0007669"/>
    <property type="project" value="TreeGrafter"/>
</dbReference>
<dbReference type="PROSITE" id="PS51375">
    <property type="entry name" value="PPR"/>
    <property type="match status" value="1"/>
</dbReference>
<dbReference type="PANTHER" id="PTHR46669">
    <property type="entry name" value="LEUCINE-RICH PPR MOTIF-CONTAINING PROTEIN, MITOCHONDRIAL"/>
    <property type="match status" value="1"/>
</dbReference>
<dbReference type="HOGENOM" id="CLU_718179_0_0_1"/>
<reference evidence="1" key="1">
    <citation type="journal article" date="2013" name="Genome Biol.">
        <title>Draft genome of the mountain pine beetle, Dendroctonus ponderosae Hopkins, a major forest pest.</title>
        <authorList>
            <person name="Keeling C.I."/>
            <person name="Yuen M.M."/>
            <person name="Liao N.Y."/>
            <person name="Docking T.R."/>
            <person name="Chan S.K."/>
            <person name="Taylor G.A."/>
            <person name="Palmquist D.L."/>
            <person name="Jackman S.D."/>
            <person name="Nguyen A."/>
            <person name="Li M."/>
            <person name="Henderson H."/>
            <person name="Janes J.K."/>
            <person name="Zhao Y."/>
            <person name="Pandoh P."/>
            <person name="Moore R."/>
            <person name="Sperling F.A."/>
            <person name="Huber D.P."/>
            <person name="Birol I."/>
            <person name="Jones S.J."/>
            <person name="Bohlmann J."/>
        </authorList>
    </citation>
    <scope>NUCLEOTIDE SEQUENCE</scope>
</reference>
<dbReference type="InterPro" id="IPR033490">
    <property type="entry name" value="LRP130"/>
</dbReference>
<name>N6TK76_DENPD</name>
<accession>N6TK76</accession>
<proteinExistence type="predicted"/>
<dbReference type="PANTHER" id="PTHR46669:SF1">
    <property type="entry name" value="LEUCINE-RICH PPR MOTIF-CONTAINING PROTEIN, MITOCHONDRIAL"/>
    <property type="match status" value="1"/>
</dbReference>
<organism evidence="1">
    <name type="scientific">Dendroctonus ponderosae</name>
    <name type="common">Mountain pine beetle</name>
    <dbReference type="NCBI Taxonomy" id="77166"/>
    <lineage>
        <taxon>Eukaryota</taxon>
        <taxon>Metazoa</taxon>
        <taxon>Ecdysozoa</taxon>
        <taxon>Arthropoda</taxon>
        <taxon>Hexapoda</taxon>
        <taxon>Insecta</taxon>
        <taxon>Pterygota</taxon>
        <taxon>Neoptera</taxon>
        <taxon>Endopterygota</taxon>
        <taxon>Coleoptera</taxon>
        <taxon>Polyphaga</taxon>
        <taxon>Cucujiformia</taxon>
        <taxon>Curculionidae</taxon>
        <taxon>Scolytinae</taxon>
        <taxon>Dendroctonus</taxon>
    </lineage>
</organism>
<protein>
    <submittedName>
        <fullName evidence="1">Uncharacterized protein</fullName>
    </submittedName>
</protein>
<dbReference type="GO" id="GO:0070129">
    <property type="term" value="P:regulation of mitochondrial translation"/>
    <property type="evidence" value="ECO:0007669"/>
    <property type="project" value="TreeGrafter"/>
</dbReference>
<gene>
    <name evidence="1" type="ORF">YQE_02721</name>
</gene>
<dbReference type="EMBL" id="KB740331">
    <property type="protein sequence ID" value="ENN80864.1"/>
    <property type="molecule type" value="Genomic_DNA"/>
</dbReference>
<dbReference type="Pfam" id="PF01535">
    <property type="entry name" value="PPR"/>
    <property type="match status" value="1"/>
</dbReference>
<dbReference type="NCBIfam" id="TIGR00756">
    <property type="entry name" value="PPR"/>
    <property type="match status" value="1"/>
</dbReference>
<feature type="non-terminal residue" evidence="1">
    <location>
        <position position="1"/>
    </location>
</feature>